<dbReference type="EMBL" id="CP003156">
    <property type="protein sequence ID" value="AEV31847.1"/>
    <property type="molecule type" value="Genomic_DNA"/>
</dbReference>
<dbReference type="InterPro" id="IPR051679">
    <property type="entry name" value="DASS-Related_Transporters"/>
</dbReference>
<accession>G8R2P2</accession>
<feature type="transmembrane region" description="Helical" evidence="7">
    <location>
        <begin position="52"/>
        <end position="70"/>
    </location>
</feature>
<dbReference type="PATRIC" id="fig|926562.3.peg.851"/>
<dbReference type="GO" id="GO:0055085">
    <property type="term" value="P:transmembrane transport"/>
    <property type="evidence" value="ECO:0007669"/>
    <property type="project" value="InterPro"/>
</dbReference>
<organism evidence="9 10">
    <name type="scientific">Owenweeksia hongkongensis (strain DSM 17368 / CIP 108786 / JCM 12287 / NRRL B-23963 / UST20020801)</name>
    <dbReference type="NCBI Taxonomy" id="926562"/>
    <lineage>
        <taxon>Bacteria</taxon>
        <taxon>Pseudomonadati</taxon>
        <taxon>Bacteroidota</taxon>
        <taxon>Flavobacteriia</taxon>
        <taxon>Flavobacteriales</taxon>
        <taxon>Owenweeksiaceae</taxon>
        <taxon>Owenweeksia</taxon>
    </lineage>
</organism>
<dbReference type="Pfam" id="PF03600">
    <property type="entry name" value="CitMHS"/>
    <property type="match status" value="1"/>
</dbReference>
<dbReference type="Proteomes" id="UP000005631">
    <property type="component" value="Chromosome"/>
</dbReference>
<evidence type="ECO:0000256" key="5">
    <source>
        <dbReference type="ARBA" id="ARBA00022989"/>
    </source>
</evidence>
<keyword evidence="4" id="KW-0677">Repeat</keyword>
<dbReference type="eggNOG" id="COG0471">
    <property type="taxonomic scope" value="Bacteria"/>
</dbReference>
<evidence type="ECO:0000256" key="4">
    <source>
        <dbReference type="ARBA" id="ARBA00022737"/>
    </source>
</evidence>
<dbReference type="PANTHER" id="PTHR43652:SF2">
    <property type="entry name" value="BASIC AMINO ACID ANTIPORTER YFCC-RELATED"/>
    <property type="match status" value="1"/>
</dbReference>
<feature type="transmembrane region" description="Helical" evidence="7">
    <location>
        <begin position="489"/>
        <end position="520"/>
    </location>
</feature>
<evidence type="ECO:0000256" key="2">
    <source>
        <dbReference type="ARBA" id="ARBA00022448"/>
    </source>
</evidence>
<feature type="domain" description="Citrate transporter-like" evidence="8">
    <location>
        <begin position="17"/>
        <end position="540"/>
    </location>
</feature>
<feature type="transmembrane region" description="Helical" evidence="7">
    <location>
        <begin position="532"/>
        <end position="551"/>
    </location>
</feature>
<dbReference type="RefSeq" id="WP_014201208.1">
    <property type="nucleotide sequence ID" value="NC_016599.1"/>
</dbReference>
<dbReference type="HOGENOM" id="CLU_005170_6_1_10"/>
<feature type="transmembrane region" description="Helical" evidence="7">
    <location>
        <begin position="5"/>
        <end position="20"/>
    </location>
</feature>
<dbReference type="PANTHER" id="PTHR43652">
    <property type="entry name" value="BASIC AMINO ACID ANTIPORTER YFCC-RELATED"/>
    <property type="match status" value="1"/>
</dbReference>
<dbReference type="OrthoDB" id="9765532at2"/>
<evidence type="ECO:0000259" key="8">
    <source>
        <dbReference type="Pfam" id="PF03600"/>
    </source>
</evidence>
<protein>
    <submittedName>
        <fullName evidence="9">Di-/tricarboxylate transporter</fullName>
    </submittedName>
</protein>
<gene>
    <name evidence="9" type="ordered locus">Oweho_0834</name>
</gene>
<evidence type="ECO:0000256" key="7">
    <source>
        <dbReference type="SAM" id="Phobius"/>
    </source>
</evidence>
<feature type="transmembrane region" description="Helical" evidence="7">
    <location>
        <begin position="422"/>
        <end position="439"/>
    </location>
</feature>
<feature type="transmembrane region" description="Helical" evidence="7">
    <location>
        <begin position="398"/>
        <end position="416"/>
    </location>
</feature>
<evidence type="ECO:0000313" key="9">
    <source>
        <dbReference type="EMBL" id="AEV31847.1"/>
    </source>
</evidence>
<feature type="transmembrane region" description="Helical" evidence="7">
    <location>
        <begin position="451"/>
        <end position="469"/>
    </location>
</feature>
<keyword evidence="3 7" id="KW-0812">Transmembrane</keyword>
<dbReference type="STRING" id="926562.Oweho_0834"/>
<keyword evidence="10" id="KW-1185">Reference proteome</keyword>
<feature type="transmembrane region" description="Helical" evidence="7">
    <location>
        <begin position="181"/>
        <end position="201"/>
    </location>
</feature>
<reference evidence="9 10" key="1">
    <citation type="journal article" date="2012" name="Stand. Genomic Sci.">
        <title>Genome sequence of the orange-pigmented seawater bacterium Owenweeksia hongkongensis type strain (UST20020801(T)).</title>
        <authorList>
            <person name="Riedel T."/>
            <person name="Held B."/>
            <person name="Nolan M."/>
            <person name="Lucas S."/>
            <person name="Lapidus A."/>
            <person name="Tice H."/>
            <person name="Del Rio T.G."/>
            <person name="Cheng J.F."/>
            <person name="Han C."/>
            <person name="Tapia R."/>
            <person name="Goodwin L.A."/>
            <person name="Pitluck S."/>
            <person name="Liolios K."/>
            <person name="Mavromatis K."/>
            <person name="Pagani I."/>
            <person name="Ivanova N."/>
            <person name="Mikhailova N."/>
            <person name="Pati A."/>
            <person name="Chen A."/>
            <person name="Palaniappan K."/>
            <person name="Rohde M."/>
            <person name="Tindall B.J."/>
            <person name="Detter J.C."/>
            <person name="Goker M."/>
            <person name="Woyke T."/>
            <person name="Bristow J."/>
            <person name="Eisen J.A."/>
            <person name="Markowitz V."/>
            <person name="Hugenholtz P."/>
            <person name="Klenk H.P."/>
            <person name="Kyrpides N.C."/>
        </authorList>
    </citation>
    <scope>NUCLEOTIDE SEQUENCE</scope>
    <source>
        <strain evidence="10">DSM 17368 / JCM 12287 / NRRL B-23963</strain>
    </source>
</reference>
<keyword evidence="2" id="KW-0813">Transport</keyword>
<feature type="transmembrane region" description="Helical" evidence="7">
    <location>
        <begin position="90"/>
        <end position="123"/>
    </location>
</feature>
<keyword evidence="5 7" id="KW-1133">Transmembrane helix</keyword>
<dbReference type="GO" id="GO:0005886">
    <property type="term" value="C:plasma membrane"/>
    <property type="evidence" value="ECO:0007669"/>
    <property type="project" value="TreeGrafter"/>
</dbReference>
<dbReference type="KEGG" id="oho:Oweho_0834"/>
<keyword evidence="6 7" id="KW-0472">Membrane</keyword>
<feature type="transmembrane region" description="Helical" evidence="7">
    <location>
        <begin position="135"/>
        <end position="161"/>
    </location>
</feature>
<feature type="transmembrane region" description="Helical" evidence="7">
    <location>
        <begin position="571"/>
        <end position="591"/>
    </location>
</feature>
<sequence length="604" mass="66108">MSVDAYIVIAILVVALFLFITEKVSIDLTAILIAVSLMLTGVVSIPEGLSGFSNQATITILALLILSAGLEETGLLERLGFSLSKLASSSVPITLLVIMIPAAILSAFLNNTAVITIFLPIVITMANQKNISPSLLLMPLAFVSILGGMSTLIGTSTNLLVNTVARQYGTDVLTFFEFAPYGIAGVIFCIFFFAFGGYKLIPSRKRVKDYNQKFTTDTYQAEIVISNPEYINSLNLKELFKKKEIEIIKLLRKREVQNVQLHLDELEKDDRLIIKADVKALISLQEDDGLTLHTGIKEGLEKDKDSIIAETVVSPSSSLAGNLFNPASFHRKYGAYPLAIRQVSDVYFRNLGKRLFAINRINIGDSILVEAPPHFFEKPEVKHDLIQYRILQGKSKPIFKQLLAAGIILMVVLLAALNIIPIAVSALGGVVLMAFLGIFKTEKLYEKIDWRIYFLLAGIIPLGVAMQNTGLDKEMAALVISSTDGFEPFWVILAFFLTTTLVTNFISNNAAALLMAPVVLSLAGQTDIDPKALLLAVTFGASTCFVSPLGYHTLAIIYGPGKYKFSDYLRAGLPITLVIAFLFSLMLDYNYNGEAAIIRSLLAQ</sequence>
<dbReference type="AlphaFoldDB" id="G8R2P2"/>
<dbReference type="InterPro" id="IPR004680">
    <property type="entry name" value="Cit_transptr-like_dom"/>
</dbReference>
<evidence type="ECO:0000256" key="1">
    <source>
        <dbReference type="ARBA" id="ARBA00004141"/>
    </source>
</evidence>
<evidence type="ECO:0000256" key="6">
    <source>
        <dbReference type="ARBA" id="ARBA00023136"/>
    </source>
</evidence>
<proteinExistence type="predicted"/>
<name>G8R2P2_OWEHD</name>
<feature type="transmembrane region" description="Helical" evidence="7">
    <location>
        <begin position="26"/>
        <end position="45"/>
    </location>
</feature>
<comment type="subcellular location">
    <subcellularLocation>
        <location evidence="1">Membrane</location>
        <topology evidence="1">Multi-pass membrane protein</topology>
    </subcellularLocation>
</comment>
<evidence type="ECO:0000256" key="3">
    <source>
        <dbReference type="ARBA" id="ARBA00022692"/>
    </source>
</evidence>
<evidence type="ECO:0000313" key="10">
    <source>
        <dbReference type="Proteomes" id="UP000005631"/>
    </source>
</evidence>